<evidence type="ECO:0000313" key="2">
    <source>
        <dbReference type="Proteomes" id="UP000289857"/>
    </source>
</evidence>
<proteinExistence type="predicted"/>
<dbReference type="RefSeq" id="WP_129460234.1">
    <property type="nucleotide sequence ID" value="NZ_SBKN01000001.1"/>
</dbReference>
<dbReference type="EMBL" id="SBKN01000001">
    <property type="protein sequence ID" value="RXR24256.1"/>
    <property type="molecule type" value="Genomic_DNA"/>
</dbReference>
<dbReference type="PANTHER" id="PTHR38471:SF2">
    <property type="entry name" value="FOUR HELIX BUNDLE PROTEIN"/>
    <property type="match status" value="1"/>
</dbReference>
<name>A0A4Q1KC28_9FLAO</name>
<protein>
    <submittedName>
        <fullName evidence="1">Four helix bundle protein</fullName>
    </submittedName>
</protein>
<accession>A0A4Q1KC28</accession>
<dbReference type="Proteomes" id="UP000289857">
    <property type="component" value="Unassembled WGS sequence"/>
</dbReference>
<keyword evidence="2" id="KW-1185">Reference proteome</keyword>
<dbReference type="AlphaFoldDB" id="A0A4Q1KC28"/>
<evidence type="ECO:0000313" key="1">
    <source>
        <dbReference type="EMBL" id="RXR24256.1"/>
    </source>
</evidence>
<comment type="caution">
    <text evidence="1">The sequence shown here is derived from an EMBL/GenBank/DDBJ whole genome shotgun (WGS) entry which is preliminary data.</text>
</comment>
<dbReference type="InterPro" id="IPR036583">
    <property type="entry name" value="23S_rRNA_IVS_sf"/>
</dbReference>
<gene>
    <name evidence="1" type="ORF">EQG61_02105</name>
</gene>
<organism evidence="1 2">
    <name type="scientific">Flavobacterium stagni</name>
    <dbReference type="NCBI Taxonomy" id="2506421"/>
    <lineage>
        <taxon>Bacteria</taxon>
        <taxon>Pseudomonadati</taxon>
        <taxon>Bacteroidota</taxon>
        <taxon>Flavobacteriia</taxon>
        <taxon>Flavobacteriales</taxon>
        <taxon>Flavobacteriaceae</taxon>
        <taxon>Flavobacterium</taxon>
    </lineage>
</organism>
<dbReference type="NCBIfam" id="TIGR02436">
    <property type="entry name" value="four helix bundle protein"/>
    <property type="match status" value="1"/>
</dbReference>
<sequence length="120" mass="13987">MNSIKSHKDLHIWRKGMDITEAVFRLVKSFPKEEKDILINQMKRCALSIPSNIAEGFGRNSNRSFIYFLAIARGSLYELETQLLLAERFRYITDDKLMHAILLQIQEEGKMINAFSKTLH</sequence>
<dbReference type="InterPro" id="IPR012657">
    <property type="entry name" value="23S_rRNA-intervening_sequence"/>
</dbReference>
<dbReference type="PANTHER" id="PTHR38471">
    <property type="entry name" value="FOUR HELIX BUNDLE PROTEIN"/>
    <property type="match status" value="1"/>
</dbReference>
<dbReference type="Gene3D" id="1.20.1440.60">
    <property type="entry name" value="23S rRNA-intervening sequence"/>
    <property type="match status" value="1"/>
</dbReference>
<dbReference type="SUPFAM" id="SSF158446">
    <property type="entry name" value="IVS-encoded protein-like"/>
    <property type="match status" value="1"/>
</dbReference>
<dbReference type="CDD" id="cd16377">
    <property type="entry name" value="23S_rRNA_IVP_like"/>
    <property type="match status" value="1"/>
</dbReference>
<reference evidence="2" key="1">
    <citation type="submission" date="2019-01" db="EMBL/GenBank/DDBJ databases">
        <title>Cytophagaceae bacterium strain CAR-16.</title>
        <authorList>
            <person name="Chen W.-M."/>
        </authorList>
    </citation>
    <scope>NUCLEOTIDE SEQUENCE [LARGE SCALE GENOMIC DNA]</scope>
    <source>
        <strain evidence="2">WWJ-16</strain>
    </source>
</reference>
<dbReference type="OrthoDB" id="9811959at2"/>
<dbReference type="Pfam" id="PF05635">
    <property type="entry name" value="23S_rRNA_IVP"/>
    <property type="match status" value="1"/>
</dbReference>